<dbReference type="STRING" id="29655.A0A0K9P9W9"/>
<feature type="domain" description="DNA-directed RNA polymerase III subunit RPC3 winged-helix" evidence="10">
    <location>
        <begin position="357"/>
        <end position="430"/>
    </location>
</feature>
<comment type="similarity">
    <text evidence="2 7">Belongs to the eukaryotic RPC3/POLR3C RNA polymerase subunit family.</text>
</comment>
<comment type="function">
    <text evidence="7">DNA-dependent RNA polymerase catalyzes the transcription of DNA into RNA using the four ribonucleoside triphosphates as substrates. Specific core component of RNA polymerase III which synthesizes small RNAs, such as 5S rRNA and tRNAs.</text>
</comment>
<dbReference type="GO" id="GO:0006351">
    <property type="term" value="P:DNA-templated transcription"/>
    <property type="evidence" value="ECO:0007669"/>
    <property type="project" value="InterPro"/>
</dbReference>
<dbReference type="InterPro" id="IPR013197">
    <property type="entry name" value="RNA_pol_III_RPC82-rel_HTH"/>
</dbReference>
<dbReference type="InterPro" id="IPR008806">
    <property type="entry name" value="RNA_pol_III_Rpc82_C"/>
</dbReference>
<dbReference type="AlphaFoldDB" id="A0A0K9P9W9"/>
<feature type="domain" description="RNA polymerase III Rpc82 C -terminal" evidence="8">
    <location>
        <begin position="146"/>
        <end position="302"/>
    </location>
</feature>
<dbReference type="OrthoDB" id="272392at2759"/>
<dbReference type="EMBL" id="LFYR01001077">
    <property type="protein sequence ID" value="KMZ65052.1"/>
    <property type="molecule type" value="Genomic_DNA"/>
</dbReference>
<keyword evidence="6 7" id="KW-0539">Nucleus</keyword>
<dbReference type="GO" id="GO:0005666">
    <property type="term" value="C:RNA polymerase III complex"/>
    <property type="evidence" value="ECO:0000318"/>
    <property type="project" value="GO_Central"/>
</dbReference>
<evidence type="ECO:0000256" key="1">
    <source>
        <dbReference type="ARBA" id="ARBA00004123"/>
    </source>
</evidence>
<dbReference type="PANTHER" id="PTHR12949">
    <property type="entry name" value="RNA POLYMERASE III DNA DIRECTED -RELATED"/>
    <property type="match status" value="1"/>
</dbReference>
<accession>A0A0K9P9W9</accession>
<comment type="caution">
    <text evidence="11">The sequence shown here is derived from an EMBL/GenBank/DDBJ whole genome shotgun (WGS) entry which is preliminary data.</text>
</comment>
<dbReference type="Pfam" id="PF22536">
    <property type="entry name" value="WHD_POLR3C"/>
    <property type="match status" value="1"/>
</dbReference>
<sequence>MTTPSGLILAEQIIKSHFGSIVAKVCNCLLHHGSYTFRDVIRLTELEPKIVKKCLIVLIQHNCVQAYSLSRAEGVSKTVTIYMVIFDNIIHRMRFPKFLKIVEERLNSQCEVLLEAIFQHGRLTFEQLSQHSLSKDKAIDLHALKESFNRLVKGRYIERCPKPEPFLSSSAEDAPPPRKRNQKFVLDTMTMEKKALANATLSDAERFCEITNFECDNDTLEDKFIEGKRKYGSHEIDKKTEATIVEKEVLWRANFQNFINFLRAKACISYKSSRLTNDAGVILEALIECCSNQSTEMEASFDEIFGHIANHQAHMTKDYVGQVLDEIGCQQSMKGIVAFYTIDLKSIIEDSRKEEMETIILQRYGKSACKIFRLLSTKNQPFETDKISDMTFVDKKEAIALFYKLWNDKILHMEPVGSTDQKKGYYLWKISESASSDFFLENIYHTAANLNQRIDYHYEENKEFILLSAEDKKEMIKNQPERCKVYQHYVKTVKILETSLLNLDKLLLYFHDF</sequence>
<dbReference type="InterPro" id="IPR055207">
    <property type="entry name" value="POLR3C_WHD"/>
</dbReference>
<keyword evidence="4 7" id="KW-0240">DNA-directed RNA polymerase</keyword>
<evidence type="ECO:0000256" key="6">
    <source>
        <dbReference type="ARBA" id="ARBA00023242"/>
    </source>
</evidence>
<keyword evidence="5 7" id="KW-0804">Transcription</keyword>
<dbReference type="InterPro" id="IPR039748">
    <property type="entry name" value="RPC3"/>
</dbReference>
<evidence type="ECO:0000313" key="12">
    <source>
        <dbReference type="Proteomes" id="UP000036987"/>
    </source>
</evidence>
<keyword evidence="12" id="KW-1185">Reference proteome</keyword>
<dbReference type="Pfam" id="PF08221">
    <property type="entry name" value="HTH_9"/>
    <property type="match status" value="1"/>
</dbReference>
<evidence type="ECO:0000259" key="10">
    <source>
        <dbReference type="Pfam" id="PF22536"/>
    </source>
</evidence>
<feature type="domain" description="RNA polymerase III subunit RPC82-related helix-turn-helix" evidence="9">
    <location>
        <begin position="9"/>
        <end position="66"/>
    </location>
</feature>
<comment type="subcellular location">
    <subcellularLocation>
        <location evidence="1 7">Nucleus</location>
    </subcellularLocation>
</comment>
<name>A0A0K9P9W9_ZOSMR</name>
<evidence type="ECO:0000259" key="9">
    <source>
        <dbReference type="Pfam" id="PF08221"/>
    </source>
</evidence>
<evidence type="ECO:0000256" key="5">
    <source>
        <dbReference type="ARBA" id="ARBA00023163"/>
    </source>
</evidence>
<evidence type="ECO:0000256" key="2">
    <source>
        <dbReference type="ARBA" id="ARBA00007206"/>
    </source>
</evidence>
<dbReference type="GO" id="GO:0003697">
    <property type="term" value="F:single-stranded DNA binding"/>
    <property type="evidence" value="ECO:0007669"/>
    <property type="project" value="UniProtKB-UniRule"/>
</dbReference>
<dbReference type="Proteomes" id="UP000036987">
    <property type="component" value="Unassembled WGS sequence"/>
</dbReference>
<gene>
    <name evidence="11" type="ORF">ZOSMA_33G00830</name>
</gene>
<evidence type="ECO:0000313" key="11">
    <source>
        <dbReference type="EMBL" id="KMZ65052.1"/>
    </source>
</evidence>
<evidence type="ECO:0000256" key="7">
    <source>
        <dbReference type="RuleBase" id="RU367076"/>
    </source>
</evidence>
<proteinExistence type="inferred from homology"/>
<evidence type="ECO:0000256" key="3">
    <source>
        <dbReference type="ARBA" id="ARBA00016689"/>
    </source>
</evidence>
<dbReference type="InterPro" id="IPR036388">
    <property type="entry name" value="WH-like_DNA-bd_sf"/>
</dbReference>
<evidence type="ECO:0000256" key="4">
    <source>
        <dbReference type="ARBA" id="ARBA00022478"/>
    </source>
</evidence>
<dbReference type="Gene3D" id="1.10.10.10">
    <property type="entry name" value="Winged helix-like DNA-binding domain superfamily/Winged helix DNA-binding domain"/>
    <property type="match status" value="3"/>
</dbReference>
<reference evidence="12" key="1">
    <citation type="journal article" date="2016" name="Nature">
        <title>The genome of the seagrass Zostera marina reveals angiosperm adaptation to the sea.</title>
        <authorList>
            <person name="Olsen J.L."/>
            <person name="Rouze P."/>
            <person name="Verhelst B."/>
            <person name="Lin Y.-C."/>
            <person name="Bayer T."/>
            <person name="Collen J."/>
            <person name="Dattolo E."/>
            <person name="De Paoli E."/>
            <person name="Dittami S."/>
            <person name="Maumus F."/>
            <person name="Michel G."/>
            <person name="Kersting A."/>
            <person name="Lauritano C."/>
            <person name="Lohaus R."/>
            <person name="Toepel M."/>
            <person name="Tonon T."/>
            <person name="Vanneste K."/>
            <person name="Amirebrahimi M."/>
            <person name="Brakel J."/>
            <person name="Bostroem C."/>
            <person name="Chovatia M."/>
            <person name="Grimwood J."/>
            <person name="Jenkins J.W."/>
            <person name="Jueterbock A."/>
            <person name="Mraz A."/>
            <person name="Stam W.T."/>
            <person name="Tice H."/>
            <person name="Bornberg-Bauer E."/>
            <person name="Green P.J."/>
            <person name="Pearson G.A."/>
            <person name="Procaccini G."/>
            <person name="Duarte C.M."/>
            <person name="Schmutz J."/>
            <person name="Reusch T.B.H."/>
            <person name="Van de Peer Y."/>
        </authorList>
    </citation>
    <scope>NUCLEOTIDE SEQUENCE [LARGE SCALE GENOMIC DNA]</scope>
    <source>
        <strain evidence="12">cv. Finnish</strain>
    </source>
</reference>
<organism evidence="11 12">
    <name type="scientific">Zostera marina</name>
    <name type="common">Eelgrass</name>
    <dbReference type="NCBI Taxonomy" id="29655"/>
    <lineage>
        <taxon>Eukaryota</taxon>
        <taxon>Viridiplantae</taxon>
        <taxon>Streptophyta</taxon>
        <taxon>Embryophyta</taxon>
        <taxon>Tracheophyta</taxon>
        <taxon>Spermatophyta</taxon>
        <taxon>Magnoliopsida</taxon>
        <taxon>Liliopsida</taxon>
        <taxon>Zosteraceae</taxon>
        <taxon>Zostera</taxon>
    </lineage>
</organism>
<comment type="subunit">
    <text evidence="7">Component of the RNA polymerase III (Pol III) complex consisting of 17 subunits.</text>
</comment>
<dbReference type="FunFam" id="1.10.10.10:FF:000515">
    <property type="entry name" value="DNA-directed RNA polymerase III subunit rpc3"/>
    <property type="match status" value="1"/>
</dbReference>
<dbReference type="Pfam" id="PF05645">
    <property type="entry name" value="RNA_pol_Rpc82"/>
    <property type="match status" value="1"/>
</dbReference>
<protein>
    <recommendedName>
        <fullName evidence="3 7">DNA-directed RNA polymerase III subunit RPC3</fullName>
        <shortName evidence="7">RNA polymerase III subunit C3</shortName>
    </recommendedName>
</protein>
<evidence type="ECO:0000259" key="8">
    <source>
        <dbReference type="Pfam" id="PF05645"/>
    </source>
</evidence>
<dbReference type="FunFam" id="1.10.10.10:FF:000218">
    <property type="entry name" value="DNA-directed RNA polymerase III subunit RPC3"/>
    <property type="match status" value="1"/>
</dbReference>
<dbReference type="PANTHER" id="PTHR12949:SF0">
    <property type="entry name" value="DNA-DIRECTED RNA POLYMERASE III SUBUNIT RPC3"/>
    <property type="match status" value="1"/>
</dbReference>
<dbReference type="OMA" id="GQYVVHM"/>